<proteinExistence type="predicted"/>
<feature type="compositionally biased region" description="Basic and acidic residues" evidence="1">
    <location>
        <begin position="35"/>
        <end position="45"/>
    </location>
</feature>
<reference evidence="3" key="1">
    <citation type="journal article" date="2023" name="Nat. Commun.">
        <title>Diploid and tetraploid genomes of Acorus and the evolution of monocots.</title>
        <authorList>
            <person name="Ma L."/>
            <person name="Liu K.W."/>
            <person name="Li Z."/>
            <person name="Hsiao Y.Y."/>
            <person name="Qi Y."/>
            <person name="Fu T."/>
            <person name="Tang G.D."/>
            <person name="Zhang D."/>
            <person name="Sun W.H."/>
            <person name="Liu D.K."/>
            <person name="Li Y."/>
            <person name="Chen G.Z."/>
            <person name="Liu X.D."/>
            <person name="Liao X.Y."/>
            <person name="Jiang Y.T."/>
            <person name="Yu X."/>
            <person name="Hao Y."/>
            <person name="Huang J."/>
            <person name="Zhao X.W."/>
            <person name="Ke S."/>
            <person name="Chen Y.Y."/>
            <person name="Wu W.L."/>
            <person name="Hsu J.L."/>
            <person name="Lin Y.F."/>
            <person name="Huang M.D."/>
            <person name="Li C.Y."/>
            <person name="Huang L."/>
            <person name="Wang Z.W."/>
            <person name="Zhao X."/>
            <person name="Zhong W.Y."/>
            <person name="Peng D.H."/>
            <person name="Ahmad S."/>
            <person name="Lan S."/>
            <person name="Zhang J.S."/>
            <person name="Tsai W.C."/>
            <person name="Van de Peer Y."/>
            <person name="Liu Z.J."/>
        </authorList>
    </citation>
    <scope>NUCLEOTIDE SEQUENCE</scope>
    <source>
        <strain evidence="3">CP</strain>
    </source>
</reference>
<evidence type="ECO:0000313" key="4">
    <source>
        <dbReference type="Proteomes" id="UP001180020"/>
    </source>
</evidence>
<dbReference type="Proteomes" id="UP001180020">
    <property type="component" value="Unassembled WGS sequence"/>
</dbReference>
<dbReference type="AlphaFoldDB" id="A0AAV9E5F6"/>
<gene>
    <name evidence="3" type="ORF">QJS10_CPA09g01775</name>
</gene>
<dbReference type="EMBL" id="JAUJYO010000009">
    <property type="protein sequence ID" value="KAK1308386.1"/>
    <property type="molecule type" value="Genomic_DNA"/>
</dbReference>
<keyword evidence="2" id="KW-0732">Signal</keyword>
<reference evidence="3" key="2">
    <citation type="submission" date="2023-06" db="EMBL/GenBank/DDBJ databases">
        <authorList>
            <person name="Ma L."/>
            <person name="Liu K.-W."/>
            <person name="Li Z."/>
            <person name="Hsiao Y.-Y."/>
            <person name="Qi Y."/>
            <person name="Fu T."/>
            <person name="Tang G."/>
            <person name="Zhang D."/>
            <person name="Sun W.-H."/>
            <person name="Liu D.-K."/>
            <person name="Li Y."/>
            <person name="Chen G.-Z."/>
            <person name="Liu X.-D."/>
            <person name="Liao X.-Y."/>
            <person name="Jiang Y.-T."/>
            <person name="Yu X."/>
            <person name="Hao Y."/>
            <person name="Huang J."/>
            <person name="Zhao X.-W."/>
            <person name="Ke S."/>
            <person name="Chen Y.-Y."/>
            <person name="Wu W.-L."/>
            <person name="Hsu J.-L."/>
            <person name="Lin Y.-F."/>
            <person name="Huang M.-D."/>
            <person name="Li C.-Y."/>
            <person name="Huang L."/>
            <person name="Wang Z.-W."/>
            <person name="Zhao X."/>
            <person name="Zhong W.-Y."/>
            <person name="Peng D.-H."/>
            <person name="Ahmad S."/>
            <person name="Lan S."/>
            <person name="Zhang J.-S."/>
            <person name="Tsai W.-C."/>
            <person name="Van De Peer Y."/>
            <person name="Liu Z.-J."/>
        </authorList>
    </citation>
    <scope>NUCLEOTIDE SEQUENCE</scope>
    <source>
        <strain evidence="3">CP</strain>
        <tissue evidence="3">Leaves</tissue>
    </source>
</reference>
<evidence type="ECO:0000313" key="3">
    <source>
        <dbReference type="EMBL" id="KAK1308386.1"/>
    </source>
</evidence>
<feature type="compositionally biased region" description="Polar residues" evidence="1">
    <location>
        <begin position="59"/>
        <end position="74"/>
    </location>
</feature>
<comment type="caution">
    <text evidence="3">The sequence shown here is derived from an EMBL/GenBank/DDBJ whole genome shotgun (WGS) entry which is preliminary data.</text>
</comment>
<sequence>MKIQAVLLMLVLANMVFADDQRGLPTSDGPSGERMNMDGEADSKNHHNIPREQYGNWGNIDNQHSLEGDNQSPHVGSGDNHS</sequence>
<evidence type="ECO:0000256" key="1">
    <source>
        <dbReference type="SAM" id="MobiDB-lite"/>
    </source>
</evidence>
<feature type="signal peptide" evidence="2">
    <location>
        <begin position="1"/>
        <end position="18"/>
    </location>
</feature>
<evidence type="ECO:0008006" key="5">
    <source>
        <dbReference type="Google" id="ProtNLM"/>
    </source>
</evidence>
<evidence type="ECO:0000256" key="2">
    <source>
        <dbReference type="SAM" id="SignalP"/>
    </source>
</evidence>
<name>A0AAV9E5F6_ACOCL</name>
<protein>
    <recommendedName>
        <fullName evidence="5">Secreted protein</fullName>
    </recommendedName>
</protein>
<organism evidence="3 4">
    <name type="scientific">Acorus calamus</name>
    <name type="common">Sweet flag</name>
    <dbReference type="NCBI Taxonomy" id="4465"/>
    <lineage>
        <taxon>Eukaryota</taxon>
        <taxon>Viridiplantae</taxon>
        <taxon>Streptophyta</taxon>
        <taxon>Embryophyta</taxon>
        <taxon>Tracheophyta</taxon>
        <taxon>Spermatophyta</taxon>
        <taxon>Magnoliopsida</taxon>
        <taxon>Liliopsida</taxon>
        <taxon>Acoraceae</taxon>
        <taxon>Acorus</taxon>
    </lineage>
</organism>
<feature type="chain" id="PRO_5043563968" description="Secreted protein" evidence="2">
    <location>
        <begin position="19"/>
        <end position="82"/>
    </location>
</feature>
<accession>A0AAV9E5F6</accession>
<feature type="region of interest" description="Disordered" evidence="1">
    <location>
        <begin position="19"/>
        <end position="82"/>
    </location>
</feature>
<keyword evidence="4" id="KW-1185">Reference proteome</keyword>